<evidence type="ECO:0000259" key="8">
    <source>
        <dbReference type="SMART" id="SM00968"/>
    </source>
</evidence>
<comment type="subunit">
    <text evidence="6">Homodimer.</text>
</comment>
<feature type="domain" description="SMC hinge" evidence="8">
    <location>
        <begin position="520"/>
        <end position="637"/>
    </location>
</feature>
<feature type="compositionally biased region" description="Polar residues" evidence="7">
    <location>
        <begin position="301"/>
        <end position="311"/>
    </location>
</feature>
<dbReference type="RefSeq" id="WP_213809489.1">
    <property type="nucleotide sequence ID" value="NZ_JAAMFK010000011.1"/>
</dbReference>
<feature type="compositionally biased region" description="Basic and acidic residues" evidence="7">
    <location>
        <begin position="326"/>
        <end position="336"/>
    </location>
</feature>
<dbReference type="Proteomes" id="UP001519504">
    <property type="component" value="Unassembled WGS sequence"/>
</dbReference>
<dbReference type="InterPro" id="IPR010935">
    <property type="entry name" value="SMC_hinge"/>
</dbReference>
<dbReference type="HAMAP" id="MF_01894">
    <property type="entry name" value="Smc_prok"/>
    <property type="match status" value="1"/>
</dbReference>
<dbReference type="EMBL" id="JAAMFK010000011">
    <property type="protein sequence ID" value="MBS9339208.1"/>
    <property type="molecule type" value="Genomic_DNA"/>
</dbReference>
<sequence length="1186" mass="131766">MKLKTLEIIGFKSFANKTVIDFQKGMTGIVGPNGSGKSNIIEAIRWVMGEQSAKDLRGNKMADVIFAGTKNRKPLNRAEVSITFDNSDHYIQSDFSELRITRRLYRSGESSYQLNGAECRLKDIHEIFMDTGLGKDGFSIISQGQVEKIFSAKPEDRRGIIEEVAGVYKYKQNKTQAERDLAVTDDNLDRVQDIISEVEGRLAPLENQAKTAKTYLEKRESFEKLDKVRLTRSILSLQGQVVNQDGSLQELKQDVEKKQAELATRKQKLTEARNQLTQVQEDKDQLNQDILEKTQQKEQLIGNQKLASQEAESLKHEQSTLASSEENLKSQGEKAASDLAEADEKVKILTEKKISLKSTIRQIEEEHGQAQVESIKAELEENRQAYVSVMQELAALKNKVTFEDRALEQAKDQQARKEEALQVAQQALDDAKKKLAAYEKEHPDKTTGENPYDAKLVQAKDDLGQAKKAAQAAQEEWQQAAYKLDKAQSIFQAESSLDDYAGFYQGVQNLMAPQVKRNFPGIRGVVAELVNVPKDYTKAIETVLGGALQNVVVDNTKTAKSIVSYMTKNRRGRVTLLPEESIKPRQARDIYRAESERGFIGVAADLVSMPRGMDNILSNLLGTTLVVSDLDAATRVAKAVQNRMRVVSLDGQLVNAGGSITGGANHRQGPSVLSRQADLKEKQEALDKQEKAVEKLAAARNQKQETVNKLSDQVQELQAAYYDFENQGNQVDYQLTALKDAVAQEETKVQTLTLDLSDLKVEEEDALAAQAESKQDLAAKEKVQGEAEAKTKELTDRLAQVEEEQAAYQEEKAQFQAEEATVSAKQEAAMENKHRLQTLLNELQTQQNELQARQAEIKERLEQAANGPALSEQLVALEEELTAASTQTDELTQSFTDLTNQVNELEESLSVEQEEVNKALVDQANAAHRLQAAQEKLAKQVSSLQQTYGLTVESEEDLPESDLSDGEVDKQLSETKRALDALGPVNIAAIQEYDEIKERHTFLSQQAEDLHRAKATLQATIDEMDQEVKVRFKETFDQVAEHFKDVFTKMFAGGQAEIELTDPEHLLTTGIDIKAQPPGKKFQQMSLLSGGEKALTAISLLFAILQVRPVPFAVLDEAEAALDEANVDRFAAYLKNFGGSTQFITITHRKGTMVAAAVLYGVTMQEAGVSKMVAVNIDQAEQKLAE</sequence>
<dbReference type="Pfam" id="PF02463">
    <property type="entry name" value="SMC_N"/>
    <property type="match status" value="1"/>
</dbReference>
<feature type="coiled-coil region" evidence="6">
    <location>
        <begin position="679"/>
        <end position="947"/>
    </location>
</feature>
<evidence type="ECO:0000256" key="2">
    <source>
        <dbReference type="ARBA" id="ARBA00022741"/>
    </source>
</evidence>
<dbReference type="SMART" id="SM00968">
    <property type="entry name" value="SMC_hinge"/>
    <property type="match status" value="1"/>
</dbReference>
<dbReference type="InterPro" id="IPR036277">
    <property type="entry name" value="SMC_hinge_sf"/>
</dbReference>
<organism evidence="9 10">
    <name type="scientific">Fructobacillus broussonetiae</name>
    <dbReference type="NCBI Taxonomy" id="2713173"/>
    <lineage>
        <taxon>Bacteria</taxon>
        <taxon>Bacillati</taxon>
        <taxon>Bacillota</taxon>
        <taxon>Bacilli</taxon>
        <taxon>Lactobacillales</taxon>
        <taxon>Lactobacillaceae</taxon>
        <taxon>Fructobacillus</taxon>
    </lineage>
</organism>
<dbReference type="Gene3D" id="1.20.1060.20">
    <property type="match status" value="1"/>
</dbReference>
<keyword evidence="4 6" id="KW-0175">Coiled coil</keyword>
<evidence type="ECO:0000256" key="5">
    <source>
        <dbReference type="ARBA" id="ARBA00023125"/>
    </source>
</evidence>
<dbReference type="SUPFAM" id="SSF75553">
    <property type="entry name" value="Smc hinge domain"/>
    <property type="match status" value="1"/>
</dbReference>
<dbReference type="Pfam" id="PF06470">
    <property type="entry name" value="SMC_hinge"/>
    <property type="match status" value="1"/>
</dbReference>
<name>A0ABS5R189_9LACO</name>
<keyword evidence="10" id="KW-1185">Reference proteome</keyword>
<comment type="similarity">
    <text evidence="6">Belongs to the SMC family.</text>
</comment>
<comment type="subcellular location">
    <subcellularLocation>
        <location evidence="6">Cytoplasm</location>
    </subcellularLocation>
</comment>
<dbReference type="InterPro" id="IPR011890">
    <property type="entry name" value="SMC_prok"/>
</dbReference>
<proteinExistence type="inferred from homology"/>
<keyword evidence="3 6" id="KW-0067">ATP-binding</keyword>
<evidence type="ECO:0000256" key="6">
    <source>
        <dbReference type="HAMAP-Rule" id="MF_01894"/>
    </source>
</evidence>
<gene>
    <name evidence="6 9" type="primary">smc</name>
    <name evidence="9" type="ORF">G6R29_06270</name>
</gene>
<keyword evidence="5 6" id="KW-0238">DNA-binding</keyword>
<dbReference type="Gene3D" id="3.40.50.300">
    <property type="entry name" value="P-loop containing nucleotide triphosphate hydrolases"/>
    <property type="match status" value="2"/>
</dbReference>
<dbReference type="InterPro" id="IPR003395">
    <property type="entry name" value="RecF/RecN/SMC_N"/>
</dbReference>
<dbReference type="PIRSF" id="PIRSF005719">
    <property type="entry name" value="SMC"/>
    <property type="match status" value="1"/>
</dbReference>
<dbReference type="SUPFAM" id="SSF52540">
    <property type="entry name" value="P-loop containing nucleoside triphosphate hydrolases"/>
    <property type="match status" value="1"/>
</dbReference>
<dbReference type="NCBIfam" id="TIGR02168">
    <property type="entry name" value="SMC_prok_B"/>
    <property type="match status" value="1"/>
</dbReference>
<evidence type="ECO:0000313" key="10">
    <source>
        <dbReference type="Proteomes" id="UP001519504"/>
    </source>
</evidence>
<dbReference type="PANTHER" id="PTHR43977">
    <property type="entry name" value="STRUCTURAL MAINTENANCE OF CHROMOSOMES PROTEIN 3"/>
    <property type="match status" value="1"/>
</dbReference>
<keyword evidence="1 6" id="KW-0963">Cytoplasm</keyword>
<evidence type="ECO:0000256" key="3">
    <source>
        <dbReference type="ARBA" id="ARBA00022840"/>
    </source>
</evidence>
<feature type="binding site" evidence="6">
    <location>
        <begin position="32"/>
        <end position="39"/>
    </location>
    <ligand>
        <name>ATP</name>
        <dbReference type="ChEBI" id="CHEBI:30616"/>
    </ligand>
</feature>
<evidence type="ECO:0000256" key="4">
    <source>
        <dbReference type="ARBA" id="ARBA00023054"/>
    </source>
</evidence>
<comment type="domain">
    <text evidence="6">Contains large globular domains required for ATP hydrolysis at each terminus and a third globular domain forming a flexible hinge near the middle of the molecule. These domains are separated by coiled-coil structures.</text>
</comment>
<evidence type="ECO:0000256" key="7">
    <source>
        <dbReference type="SAM" id="MobiDB-lite"/>
    </source>
</evidence>
<comment type="caution">
    <text evidence="6">Lacks conserved residue(s) required for the propagation of feature annotation.</text>
</comment>
<dbReference type="Gene3D" id="3.30.70.1620">
    <property type="match status" value="1"/>
</dbReference>
<evidence type="ECO:0000256" key="1">
    <source>
        <dbReference type="ARBA" id="ARBA00022490"/>
    </source>
</evidence>
<accession>A0ABS5R189</accession>
<comment type="function">
    <text evidence="6">Required for chromosome condensation and partitioning.</text>
</comment>
<protein>
    <recommendedName>
        <fullName evidence="6">Chromosome partition protein Smc</fullName>
    </recommendedName>
</protein>
<dbReference type="InterPro" id="IPR027417">
    <property type="entry name" value="P-loop_NTPase"/>
</dbReference>
<feature type="region of interest" description="Disordered" evidence="7">
    <location>
        <begin position="301"/>
        <end position="336"/>
    </location>
</feature>
<reference evidence="9 10" key="1">
    <citation type="submission" date="2020-02" db="EMBL/GenBank/DDBJ databases">
        <title>Fructobacillus sp. isolated from paper mulberry of Taiwan.</title>
        <authorList>
            <person name="Lin S.-T."/>
        </authorList>
    </citation>
    <scope>NUCLEOTIDE SEQUENCE [LARGE SCALE GENOMIC DNA]</scope>
    <source>
        <strain evidence="9 10">M2-14</strain>
    </source>
</reference>
<evidence type="ECO:0000313" key="9">
    <source>
        <dbReference type="EMBL" id="MBS9339208.1"/>
    </source>
</evidence>
<dbReference type="CDD" id="cd03278">
    <property type="entry name" value="ABC_SMC_barmotin"/>
    <property type="match status" value="2"/>
</dbReference>
<keyword evidence="2 6" id="KW-0547">Nucleotide-binding</keyword>
<dbReference type="InterPro" id="IPR024704">
    <property type="entry name" value="SMC"/>
</dbReference>
<comment type="caution">
    <text evidence="9">The sequence shown here is derived from an EMBL/GenBank/DDBJ whole genome shotgun (WGS) entry which is preliminary data.</text>
</comment>